<name>A0ABV7SS21_9SPHN</name>
<evidence type="ECO:0000313" key="4">
    <source>
        <dbReference type="Proteomes" id="UP001595713"/>
    </source>
</evidence>
<feature type="region of interest" description="Disordered" evidence="1">
    <location>
        <begin position="203"/>
        <end position="224"/>
    </location>
</feature>
<dbReference type="InterPro" id="IPR052345">
    <property type="entry name" value="Rad_response_metalloprotease"/>
</dbReference>
<feature type="region of interest" description="Disordered" evidence="1">
    <location>
        <begin position="271"/>
        <end position="290"/>
    </location>
</feature>
<gene>
    <name evidence="3" type="ORF">ACFONA_06225</name>
</gene>
<dbReference type="Gene3D" id="1.10.10.2910">
    <property type="match status" value="1"/>
</dbReference>
<dbReference type="EMBL" id="JBHRXP010000002">
    <property type="protein sequence ID" value="MFC3579759.1"/>
    <property type="molecule type" value="Genomic_DNA"/>
</dbReference>
<evidence type="ECO:0000313" key="3">
    <source>
        <dbReference type="EMBL" id="MFC3579759.1"/>
    </source>
</evidence>
<reference evidence="4" key="1">
    <citation type="journal article" date="2019" name="Int. J. Syst. Evol. Microbiol.">
        <title>The Global Catalogue of Microorganisms (GCM) 10K type strain sequencing project: providing services to taxonomists for standard genome sequencing and annotation.</title>
        <authorList>
            <consortium name="The Broad Institute Genomics Platform"/>
            <consortium name="The Broad Institute Genome Sequencing Center for Infectious Disease"/>
            <person name="Wu L."/>
            <person name="Ma J."/>
        </authorList>
    </citation>
    <scope>NUCLEOTIDE SEQUENCE [LARGE SCALE GENOMIC DNA]</scope>
    <source>
        <strain evidence="4">KCTC 42739</strain>
    </source>
</reference>
<protein>
    <submittedName>
        <fullName evidence="3">ImmA/IrrE family metallo-endopeptidase</fullName>
    </submittedName>
</protein>
<proteinExistence type="predicted"/>
<dbReference type="PANTHER" id="PTHR43236">
    <property type="entry name" value="ANTITOXIN HIGA1"/>
    <property type="match status" value="1"/>
</dbReference>
<evidence type="ECO:0000259" key="2">
    <source>
        <dbReference type="Pfam" id="PF06114"/>
    </source>
</evidence>
<dbReference type="PANTHER" id="PTHR43236:SF2">
    <property type="entry name" value="BLL0069 PROTEIN"/>
    <property type="match status" value="1"/>
</dbReference>
<organism evidence="3 4">
    <name type="scientific">Sphingomonas hylomeconis</name>
    <dbReference type="NCBI Taxonomy" id="1395958"/>
    <lineage>
        <taxon>Bacteria</taxon>
        <taxon>Pseudomonadati</taxon>
        <taxon>Pseudomonadota</taxon>
        <taxon>Alphaproteobacteria</taxon>
        <taxon>Sphingomonadales</taxon>
        <taxon>Sphingomonadaceae</taxon>
        <taxon>Sphingomonas</taxon>
    </lineage>
</organism>
<accession>A0ABV7SS21</accession>
<comment type="caution">
    <text evidence="3">The sequence shown here is derived from an EMBL/GenBank/DDBJ whole genome shotgun (WGS) entry which is preliminary data.</text>
</comment>
<keyword evidence="4" id="KW-1185">Reference proteome</keyword>
<dbReference type="InterPro" id="IPR010359">
    <property type="entry name" value="IrrE_HExxH"/>
</dbReference>
<feature type="domain" description="IrrE N-terminal-like" evidence="2">
    <location>
        <begin position="68"/>
        <end position="171"/>
    </location>
</feature>
<dbReference type="Pfam" id="PF06114">
    <property type="entry name" value="Peptidase_M78"/>
    <property type="match status" value="1"/>
</dbReference>
<sequence>MQNDALSTELAACTSPETLLATIFKYHPDLQAPVPVEPLALELGIVALRDLDRDAASGAPIAALDKPGGIIRTAPGLPPQRRRFAIAHALGHHLLAAHTGARDCTMRDLAENRRDTAHRKEEMQANRFAAGLLMPKPLFAAFVAGLGKPAVAHLPVIATAYDVTLDAAASRYADLTQAMCALVFIKDGMVRLVRPSRSFPPLAITRGDPAPPTPPSGTKSKASWVPAETRDWLVTTRDKRPPKLSLQTLALAGGGALIMLFVNAAAERRADEEAEKFATERPKFGDGRRG</sequence>
<dbReference type="RefSeq" id="WP_261293350.1">
    <property type="nucleotide sequence ID" value="NZ_JANQBK010000003.1"/>
</dbReference>
<evidence type="ECO:0000256" key="1">
    <source>
        <dbReference type="SAM" id="MobiDB-lite"/>
    </source>
</evidence>
<dbReference type="Proteomes" id="UP001595713">
    <property type="component" value="Unassembled WGS sequence"/>
</dbReference>